<dbReference type="AlphaFoldDB" id="A0A2J8HYA3"/>
<accession>A0A2J8HYA3</accession>
<sequence length="82" mass="9550">MSDIEFTQQQKEGLTEALQKYCADELGIELEQFDAWFLLEFVTNKIGPVHYNKGLSDAQSVIERKMLDIADELYQIEKESEF</sequence>
<evidence type="ECO:0000313" key="1">
    <source>
        <dbReference type="EMBL" id="PNI03245.1"/>
    </source>
</evidence>
<dbReference type="OrthoDB" id="6629495at2"/>
<reference evidence="1 2" key="1">
    <citation type="submission" date="2018-01" db="EMBL/GenBank/DDBJ databases">
        <title>Draft genome sequences of six Vibrio diazotrophicus strains isolated from deep-sea sediments of the Baltic Sea.</title>
        <authorList>
            <person name="Castillo D."/>
            <person name="Vandieken V."/>
            <person name="Chiang O."/>
            <person name="Middelboe M."/>
        </authorList>
    </citation>
    <scope>NUCLEOTIDE SEQUENCE [LARGE SCALE GENOMIC DNA]</scope>
    <source>
        <strain evidence="1 2">60.27F</strain>
    </source>
</reference>
<evidence type="ECO:0000313" key="2">
    <source>
        <dbReference type="Proteomes" id="UP000236449"/>
    </source>
</evidence>
<dbReference type="InterPro" id="IPR018680">
    <property type="entry name" value="DUF2164"/>
</dbReference>
<protein>
    <submittedName>
        <fullName evidence="1">DUF2164 domain-containing protein</fullName>
    </submittedName>
</protein>
<dbReference type="RefSeq" id="WP_102966839.1">
    <property type="nucleotide sequence ID" value="NZ_JBJKCE010000002.1"/>
</dbReference>
<proteinExistence type="predicted"/>
<gene>
    <name evidence="1" type="ORF">C1N32_16710</name>
</gene>
<dbReference type="Proteomes" id="UP000236449">
    <property type="component" value="Unassembled WGS sequence"/>
</dbReference>
<comment type="caution">
    <text evidence="1">The sequence shown here is derived from an EMBL/GenBank/DDBJ whole genome shotgun (WGS) entry which is preliminary data.</text>
</comment>
<dbReference type="Pfam" id="PF09932">
    <property type="entry name" value="DUF2164"/>
    <property type="match status" value="1"/>
</dbReference>
<organism evidence="1 2">
    <name type="scientific">Vibrio diazotrophicus</name>
    <dbReference type="NCBI Taxonomy" id="685"/>
    <lineage>
        <taxon>Bacteria</taxon>
        <taxon>Pseudomonadati</taxon>
        <taxon>Pseudomonadota</taxon>
        <taxon>Gammaproteobacteria</taxon>
        <taxon>Vibrionales</taxon>
        <taxon>Vibrionaceae</taxon>
        <taxon>Vibrio</taxon>
    </lineage>
</organism>
<dbReference type="EMBL" id="POSK01000012">
    <property type="protein sequence ID" value="PNI03245.1"/>
    <property type="molecule type" value="Genomic_DNA"/>
</dbReference>
<name>A0A2J8HYA3_VIBDI</name>